<keyword evidence="3" id="KW-0479">Metal-binding</keyword>
<dbReference type="GO" id="GO:0008270">
    <property type="term" value="F:zinc ion binding"/>
    <property type="evidence" value="ECO:0007669"/>
    <property type="project" value="InterPro"/>
</dbReference>
<evidence type="ECO:0000256" key="6">
    <source>
        <dbReference type="ARBA" id="ARBA00022833"/>
    </source>
</evidence>
<evidence type="ECO:0000256" key="3">
    <source>
        <dbReference type="ARBA" id="ARBA00022723"/>
    </source>
</evidence>
<dbReference type="CDD" id="cd11009">
    <property type="entry name" value="Zn_dep_PLPC"/>
    <property type="match status" value="1"/>
</dbReference>
<dbReference type="SUPFAM" id="SSF48537">
    <property type="entry name" value="Phospholipase C/P1 nuclease"/>
    <property type="match status" value="1"/>
</dbReference>
<organism evidence="9 10">
    <name type="scientific">Sporomusa termitida</name>
    <dbReference type="NCBI Taxonomy" id="2377"/>
    <lineage>
        <taxon>Bacteria</taxon>
        <taxon>Bacillati</taxon>
        <taxon>Bacillota</taxon>
        <taxon>Negativicutes</taxon>
        <taxon>Selenomonadales</taxon>
        <taxon>Sporomusaceae</taxon>
        <taxon>Sporomusa</taxon>
    </lineage>
</organism>
<dbReference type="Pfam" id="PF00882">
    <property type="entry name" value="Zn_dep_PLPC"/>
    <property type="match status" value="1"/>
</dbReference>
<dbReference type="InterPro" id="IPR008947">
    <property type="entry name" value="PLipase_C/P1_nuclease_dom_sf"/>
</dbReference>
<accession>A0A517E186</accession>
<dbReference type="PROSITE" id="PS51346">
    <property type="entry name" value="PROKAR_ZN_DEPEND_PLPC_2"/>
    <property type="match status" value="1"/>
</dbReference>
<dbReference type="RefSeq" id="WP_170233386.1">
    <property type="nucleotide sequence ID" value="NZ_CP036259.1"/>
</dbReference>
<dbReference type="EC" id="3.1.4.3" evidence="1"/>
<dbReference type="KEGG" id="sted:SPTER_48320"/>
<reference evidence="9 10" key="1">
    <citation type="submission" date="2019-02" db="EMBL/GenBank/DDBJ databases">
        <title>Closed genome of Sporomusa termitida DSM 4440.</title>
        <authorList>
            <person name="Poehlein A."/>
            <person name="Daniel R."/>
        </authorList>
    </citation>
    <scope>NUCLEOTIDE SEQUENCE [LARGE SCALE GENOMIC DNA]</scope>
    <source>
        <strain evidence="9 10">DSM 4440</strain>
    </source>
</reference>
<sequence length="266" mass="29959">MKSVSLPALQADLAGANLLLAAASPLQSLFDRPSITHEFLNKQAIIILNNDGFTHCACFLQRFLTELNAGVQWADKGWKNVSHYYEPLTGKGLWQFATALDSFSVYFKAALHSARQHDFAKTAFLLGAAAHLLQDLCVPHHARARLFSGHKEYESWVRLNHAAFAVENQGLYPANKDPYSLLVSNALAAADYLEWLTEENQPRFHTVTACLLPRAQRTTAGLFERFYTLSGINHDSRGRFVTTEKVNIKTDFLQYIENEIILDNYI</sequence>
<dbReference type="Gene3D" id="1.10.575.10">
    <property type="entry name" value="P1 Nuclease"/>
    <property type="match status" value="1"/>
</dbReference>
<keyword evidence="10" id="KW-1185">Reference proteome</keyword>
<dbReference type="InterPro" id="IPR029002">
    <property type="entry name" value="PLPC/GPLD1"/>
</dbReference>
<gene>
    <name evidence="9" type="ORF">SPTER_48320</name>
</gene>
<evidence type="ECO:0000256" key="5">
    <source>
        <dbReference type="ARBA" id="ARBA00022801"/>
    </source>
</evidence>
<keyword evidence="6" id="KW-0862">Zinc</keyword>
<protein>
    <recommendedName>
        <fullName evidence="2">Phospholipase C</fullName>
        <ecNumber evidence="1">3.1.4.3</ecNumber>
    </recommendedName>
    <alternativeName>
        <fullName evidence="7">Phosphatidylcholine cholinephosphohydrolase</fullName>
    </alternativeName>
</protein>
<proteinExistence type="predicted"/>
<evidence type="ECO:0000313" key="10">
    <source>
        <dbReference type="Proteomes" id="UP000320776"/>
    </source>
</evidence>
<dbReference type="InterPro" id="IPR001531">
    <property type="entry name" value="Zn_PLipaseC"/>
</dbReference>
<evidence type="ECO:0000256" key="7">
    <source>
        <dbReference type="ARBA" id="ARBA00031285"/>
    </source>
</evidence>
<dbReference type="SMART" id="SM00770">
    <property type="entry name" value="Zn_dep_PLPC"/>
    <property type="match status" value="1"/>
</dbReference>
<evidence type="ECO:0000313" key="9">
    <source>
        <dbReference type="EMBL" id="QDR83348.1"/>
    </source>
</evidence>
<keyword evidence="5" id="KW-0378">Hydrolase</keyword>
<evidence type="ECO:0000256" key="2">
    <source>
        <dbReference type="ARBA" id="ARBA00018391"/>
    </source>
</evidence>
<dbReference type="EMBL" id="CP036259">
    <property type="protein sequence ID" value="QDR83348.1"/>
    <property type="molecule type" value="Genomic_DNA"/>
</dbReference>
<keyword evidence="4" id="KW-0732">Signal</keyword>
<dbReference type="GO" id="GO:0034480">
    <property type="term" value="F:phosphatidylcholine phospholipase C activity"/>
    <property type="evidence" value="ECO:0007669"/>
    <property type="project" value="UniProtKB-EC"/>
</dbReference>
<dbReference type="Proteomes" id="UP000320776">
    <property type="component" value="Chromosome"/>
</dbReference>
<evidence type="ECO:0000256" key="4">
    <source>
        <dbReference type="ARBA" id="ARBA00022729"/>
    </source>
</evidence>
<dbReference type="AlphaFoldDB" id="A0A517E186"/>
<evidence type="ECO:0000256" key="1">
    <source>
        <dbReference type="ARBA" id="ARBA00012018"/>
    </source>
</evidence>
<evidence type="ECO:0000259" key="8">
    <source>
        <dbReference type="PROSITE" id="PS51346"/>
    </source>
</evidence>
<name>A0A517E186_9FIRM</name>
<feature type="domain" description="Zn-dependent PLC" evidence="8">
    <location>
        <begin position="24"/>
        <end position="237"/>
    </location>
</feature>